<dbReference type="Proteomes" id="UP000015106">
    <property type="component" value="Chromosome 2"/>
</dbReference>
<evidence type="ECO:0000313" key="3">
    <source>
        <dbReference type="Proteomes" id="UP000015106"/>
    </source>
</evidence>
<dbReference type="Gramene" id="TuG1812G0200005050.01.T01">
    <property type="protein sequence ID" value="TuG1812G0200005050.01.T01"/>
    <property type="gene ID" value="TuG1812G0200005050.01"/>
</dbReference>
<reference evidence="2" key="2">
    <citation type="submission" date="2018-03" db="EMBL/GenBank/DDBJ databases">
        <title>The Triticum urartu genome reveals the dynamic nature of wheat genome evolution.</title>
        <authorList>
            <person name="Ling H."/>
            <person name="Ma B."/>
            <person name="Shi X."/>
            <person name="Liu H."/>
            <person name="Dong L."/>
            <person name="Sun H."/>
            <person name="Cao Y."/>
            <person name="Gao Q."/>
            <person name="Zheng S."/>
            <person name="Li Y."/>
            <person name="Yu Y."/>
            <person name="Du H."/>
            <person name="Qi M."/>
            <person name="Li Y."/>
            <person name="Yu H."/>
            <person name="Cui Y."/>
            <person name="Wang N."/>
            <person name="Chen C."/>
            <person name="Wu H."/>
            <person name="Zhao Y."/>
            <person name="Zhang J."/>
            <person name="Li Y."/>
            <person name="Zhou W."/>
            <person name="Zhang B."/>
            <person name="Hu W."/>
            <person name="Eijk M."/>
            <person name="Tang J."/>
            <person name="Witsenboer H."/>
            <person name="Zhao S."/>
            <person name="Li Z."/>
            <person name="Zhang A."/>
            <person name="Wang D."/>
            <person name="Liang C."/>
        </authorList>
    </citation>
    <scope>NUCLEOTIDE SEQUENCE [LARGE SCALE GENOMIC DNA]</scope>
    <source>
        <strain evidence="2">cv. G1812</strain>
    </source>
</reference>
<keyword evidence="3" id="KW-1185">Reference proteome</keyword>
<dbReference type="AlphaFoldDB" id="A0A8R7PJN4"/>
<proteinExistence type="predicted"/>
<reference evidence="3" key="1">
    <citation type="journal article" date="2013" name="Nature">
        <title>Draft genome of the wheat A-genome progenitor Triticum urartu.</title>
        <authorList>
            <person name="Ling H.Q."/>
            <person name="Zhao S."/>
            <person name="Liu D."/>
            <person name="Wang J."/>
            <person name="Sun H."/>
            <person name="Zhang C."/>
            <person name="Fan H."/>
            <person name="Li D."/>
            <person name="Dong L."/>
            <person name="Tao Y."/>
            <person name="Gao C."/>
            <person name="Wu H."/>
            <person name="Li Y."/>
            <person name="Cui Y."/>
            <person name="Guo X."/>
            <person name="Zheng S."/>
            <person name="Wang B."/>
            <person name="Yu K."/>
            <person name="Liang Q."/>
            <person name="Yang W."/>
            <person name="Lou X."/>
            <person name="Chen J."/>
            <person name="Feng M."/>
            <person name="Jian J."/>
            <person name="Zhang X."/>
            <person name="Luo G."/>
            <person name="Jiang Y."/>
            <person name="Liu J."/>
            <person name="Wang Z."/>
            <person name="Sha Y."/>
            <person name="Zhang B."/>
            <person name="Wu H."/>
            <person name="Tang D."/>
            <person name="Shen Q."/>
            <person name="Xue P."/>
            <person name="Zou S."/>
            <person name="Wang X."/>
            <person name="Liu X."/>
            <person name="Wang F."/>
            <person name="Yang Y."/>
            <person name="An X."/>
            <person name="Dong Z."/>
            <person name="Zhang K."/>
            <person name="Zhang X."/>
            <person name="Luo M.C."/>
            <person name="Dvorak J."/>
            <person name="Tong Y."/>
            <person name="Wang J."/>
            <person name="Yang H."/>
            <person name="Li Z."/>
            <person name="Wang D."/>
            <person name="Zhang A."/>
            <person name="Wang J."/>
        </authorList>
    </citation>
    <scope>NUCLEOTIDE SEQUENCE</scope>
    <source>
        <strain evidence="3">cv. G1812</strain>
    </source>
</reference>
<name>A0A8R7PJN4_TRIUA</name>
<feature type="region of interest" description="Disordered" evidence="1">
    <location>
        <begin position="1"/>
        <end position="29"/>
    </location>
</feature>
<feature type="compositionally biased region" description="Low complexity" evidence="1">
    <location>
        <begin position="18"/>
        <end position="29"/>
    </location>
</feature>
<dbReference type="EnsemblPlants" id="TuG1812G0200005050.01.T01">
    <property type="protein sequence ID" value="TuG1812G0200005050.01.T01"/>
    <property type="gene ID" value="TuG1812G0200005050.01"/>
</dbReference>
<organism evidence="2 3">
    <name type="scientific">Triticum urartu</name>
    <name type="common">Red wild einkorn</name>
    <name type="synonym">Crithodium urartu</name>
    <dbReference type="NCBI Taxonomy" id="4572"/>
    <lineage>
        <taxon>Eukaryota</taxon>
        <taxon>Viridiplantae</taxon>
        <taxon>Streptophyta</taxon>
        <taxon>Embryophyta</taxon>
        <taxon>Tracheophyta</taxon>
        <taxon>Spermatophyta</taxon>
        <taxon>Magnoliopsida</taxon>
        <taxon>Liliopsida</taxon>
        <taxon>Poales</taxon>
        <taxon>Poaceae</taxon>
        <taxon>BOP clade</taxon>
        <taxon>Pooideae</taxon>
        <taxon>Triticodae</taxon>
        <taxon>Triticeae</taxon>
        <taxon>Triticinae</taxon>
        <taxon>Triticum</taxon>
    </lineage>
</organism>
<protein>
    <submittedName>
        <fullName evidence="2">Uncharacterized protein</fullName>
    </submittedName>
</protein>
<reference evidence="2" key="3">
    <citation type="submission" date="2022-06" db="UniProtKB">
        <authorList>
            <consortium name="EnsemblPlants"/>
        </authorList>
    </citation>
    <scope>IDENTIFICATION</scope>
</reference>
<evidence type="ECO:0000313" key="2">
    <source>
        <dbReference type="EnsemblPlants" id="TuG1812G0200005050.01.T01"/>
    </source>
</evidence>
<accession>A0A8R7PJN4</accession>
<sequence>MSPAGSPLRGGVRRQPRTPRSSPSRCAAD</sequence>
<evidence type="ECO:0000256" key="1">
    <source>
        <dbReference type="SAM" id="MobiDB-lite"/>
    </source>
</evidence>